<gene>
    <name evidence="2" type="ORF">BGZ97_004978</name>
</gene>
<dbReference type="PANTHER" id="PTHR35870:SF1">
    <property type="entry name" value="PROTEIN, PUTATIVE (AFU_ORTHOLOGUE AFUA_5G03330)-RELATED"/>
    <property type="match status" value="1"/>
</dbReference>
<evidence type="ECO:0000313" key="3">
    <source>
        <dbReference type="Proteomes" id="UP000823405"/>
    </source>
</evidence>
<comment type="caution">
    <text evidence="2">The sequence shown here is derived from an EMBL/GenBank/DDBJ whole genome shotgun (WGS) entry which is preliminary data.</text>
</comment>
<proteinExistence type="predicted"/>
<reference evidence="2" key="1">
    <citation type="journal article" date="2020" name="Fungal Divers.">
        <title>Resolving the Mortierellaceae phylogeny through synthesis of multi-gene phylogenetics and phylogenomics.</title>
        <authorList>
            <person name="Vandepol N."/>
            <person name="Liber J."/>
            <person name="Desiro A."/>
            <person name="Na H."/>
            <person name="Kennedy M."/>
            <person name="Barry K."/>
            <person name="Grigoriev I.V."/>
            <person name="Miller A.N."/>
            <person name="O'Donnell K."/>
            <person name="Stajich J.E."/>
            <person name="Bonito G."/>
        </authorList>
    </citation>
    <scope>NUCLEOTIDE SEQUENCE</scope>
    <source>
        <strain evidence="2">NVP60</strain>
    </source>
</reference>
<keyword evidence="1" id="KW-0560">Oxidoreductase</keyword>
<sequence length="431" mass="47633">MTTTLSASKKLFIPQIPSKNISLALPGITHQARETVAEILEENHYKHHAFFNEKGFHNHLAHGVLASYSLGASPDRLQAIYKHHAAEQRPIGSLKKNFTSADWKSEVGNQDFYASYLEFFRHEVPRLGRVEAIIKYAFDTDVLGRTFSGAFHPLIHLGYGVDFGIDAIVAEGLAMMAITSTMMAPFVVAPTTAVERMTTKVVSHLSISEHSSAKSIVDILTALREDRELDGVTSYPEPNKTMDVAKSKVAVSKIQHLLSEWKVEDTAQDIDLKAKDLYKACVLAVGGTGLRNGKVKQDFFLMHALTSVLFVHKLAHALPPAYAVSCMTSHLGTCLAYYISRGRPPIDVDALLHYHGKHPLDTSNPWLSLVKRAIDTDDVHITKVVRSCALGDLLFGADESFSKLLMNTAQIAVDVKGDWEFEGVGWPQAWE</sequence>
<dbReference type="Pfam" id="PF14027">
    <property type="entry name" value="Questin_oxidase"/>
    <property type="match status" value="1"/>
</dbReference>
<organism evidence="2 3">
    <name type="scientific">Linnemannia gamsii</name>
    <dbReference type="NCBI Taxonomy" id="64522"/>
    <lineage>
        <taxon>Eukaryota</taxon>
        <taxon>Fungi</taxon>
        <taxon>Fungi incertae sedis</taxon>
        <taxon>Mucoromycota</taxon>
        <taxon>Mortierellomycotina</taxon>
        <taxon>Mortierellomycetes</taxon>
        <taxon>Mortierellales</taxon>
        <taxon>Mortierellaceae</taxon>
        <taxon>Linnemannia</taxon>
    </lineage>
</organism>
<accession>A0A9P6UGQ2</accession>
<dbReference type="AlphaFoldDB" id="A0A9P6UGQ2"/>
<dbReference type="GO" id="GO:0016491">
    <property type="term" value="F:oxidoreductase activity"/>
    <property type="evidence" value="ECO:0007669"/>
    <property type="project" value="UniProtKB-KW"/>
</dbReference>
<evidence type="ECO:0000313" key="2">
    <source>
        <dbReference type="EMBL" id="KAG0294805.1"/>
    </source>
</evidence>
<name>A0A9P6UGQ2_9FUNG</name>
<dbReference type="InterPro" id="IPR025337">
    <property type="entry name" value="Questin_oxidase-like"/>
</dbReference>
<dbReference type="Proteomes" id="UP000823405">
    <property type="component" value="Unassembled WGS sequence"/>
</dbReference>
<keyword evidence="3" id="KW-1185">Reference proteome</keyword>
<dbReference type="PANTHER" id="PTHR35870">
    <property type="entry name" value="PROTEIN, PUTATIVE (AFU_ORTHOLOGUE AFUA_5G03330)-RELATED"/>
    <property type="match status" value="1"/>
</dbReference>
<protein>
    <submittedName>
        <fullName evidence="2">Uncharacterized protein</fullName>
    </submittedName>
</protein>
<evidence type="ECO:0000256" key="1">
    <source>
        <dbReference type="ARBA" id="ARBA00023002"/>
    </source>
</evidence>
<dbReference type="EMBL" id="JAAAIN010002290">
    <property type="protein sequence ID" value="KAG0294805.1"/>
    <property type="molecule type" value="Genomic_DNA"/>
</dbReference>
<dbReference type="OrthoDB" id="10004862at2759"/>